<feature type="compositionally biased region" description="Polar residues" evidence="1">
    <location>
        <begin position="174"/>
        <end position="184"/>
    </location>
</feature>
<protein>
    <submittedName>
        <fullName evidence="2 3">Uncharacterized protein</fullName>
    </submittedName>
</protein>
<dbReference type="GeneID" id="17291832"/>
<gene>
    <name evidence="2" type="ORF">GUITHDRAFT_118731</name>
</gene>
<dbReference type="KEGG" id="gtt:GUITHDRAFT_118731"/>
<dbReference type="SUPFAM" id="SSF50985">
    <property type="entry name" value="RCC1/BLIP-II"/>
    <property type="match status" value="1"/>
</dbReference>
<evidence type="ECO:0000313" key="3">
    <source>
        <dbReference type="EnsemblProtists" id="EKX35075"/>
    </source>
</evidence>
<evidence type="ECO:0000256" key="1">
    <source>
        <dbReference type="SAM" id="MobiDB-lite"/>
    </source>
</evidence>
<evidence type="ECO:0000313" key="2">
    <source>
        <dbReference type="EMBL" id="EKX35075.1"/>
    </source>
</evidence>
<dbReference type="Proteomes" id="UP000011087">
    <property type="component" value="Unassembled WGS sequence"/>
</dbReference>
<dbReference type="EnsemblProtists" id="EKX35075">
    <property type="protein sequence ID" value="EKX35075"/>
    <property type="gene ID" value="GUITHDRAFT_118731"/>
</dbReference>
<reference evidence="4" key="2">
    <citation type="submission" date="2012-11" db="EMBL/GenBank/DDBJ databases">
        <authorList>
            <person name="Kuo A."/>
            <person name="Curtis B.A."/>
            <person name="Tanifuji G."/>
            <person name="Burki F."/>
            <person name="Gruber A."/>
            <person name="Irimia M."/>
            <person name="Maruyama S."/>
            <person name="Arias M.C."/>
            <person name="Ball S.G."/>
            <person name="Gile G.H."/>
            <person name="Hirakawa Y."/>
            <person name="Hopkins J.F."/>
            <person name="Rensing S.A."/>
            <person name="Schmutz J."/>
            <person name="Symeonidi A."/>
            <person name="Elias M."/>
            <person name="Eveleigh R.J."/>
            <person name="Herman E.K."/>
            <person name="Klute M.J."/>
            <person name="Nakayama T."/>
            <person name="Obornik M."/>
            <person name="Reyes-Prieto A."/>
            <person name="Armbrust E.V."/>
            <person name="Aves S.J."/>
            <person name="Beiko R.G."/>
            <person name="Coutinho P."/>
            <person name="Dacks J.B."/>
            <person name="Durnford D.G."/>
            <person name="Fast N.M."/>
            <person name="Green B.R."/>
            <person name="Grisdale C."/>
            <person name="Hempe F."/>
            <person name="Henrissat B."/>
            <person name="Hoppner M.P."/>
            <person name="Ishida K.-I."/>
            <person name="Kim E."/>
            <person name="Koreny L."/>
            <person name="Kroth P.G."/>
            <person name="Liu Y."/>
            <person name="Malik S.-B."/>
            <person name="Maier U.G."/>
            <person name="McRose D."/>
            <person name="Mock T."/>
            <person name="Neilson J.A."/>
            <person name="Onodera N.T."/>
            <person name="Poole A.M."/>
            <person name="Pritham E.J."/>
            <person name="Richards T.A."/>
            <person name="Rocap G."/>
            <person name="Roy S.W."/>
            <person name="Sarai C."/>
            <person name="Schaack S."/>
            <person name="Shirato S."/>
            <person name="Slamovits C.H."/>
            <person name="Spencer D.F."/>
            <person name="Suzuki S."/>
            <person name="Worden A.Z."/>
            <person name="Zauner S."/>
            <person name="Barry K."/>
            <person name="Bell C."/>
            <person name="Bharti A.K."/>
            <person name="Crow J.A."/>
            <person name="Grimwood J."/>
            <person name="Kramer R."/>
            <person name="Lindquist E."/>
            <person name="Lucas S."/>
            <person name="Salamov A."/>
            <person name="McFadden G.I."/>
            <person name="Lane C.E."/>
            <person name="Keeling P.J."/>
            <person name="Gray M.W."/>
            <person name="Grigoriev I.V."/>
            <person name="Archibald J.M."/>
        </authorList>
    </citation>
    <scope>NUCLEOTIDE SEQUENCE</scope>
    <source>
        <strain evidence="4">CCMP2712</strain>
    </source>
</reference>
<dbReference type="AlphaFoldDB" id="L1IGW6"/>
<dbReference type="PaxDb" id="55529-EKX35075"/>
<dbReference type="RefSeq" id="XP_005822055.1">
    <property type="nucleotide sequence ID" value="XM_005821998.1"/>
</dbReference>
<organism evidence="2">
    <name type="scientific">Guillardia theta (strain CCMP2712)</name>
    <name type="common">Cryptophyte</name>
    <dbReference type="NCBI Taxonomy" id="905079"/>
    <lineage>
        <taxon>Eukaryota</taxon>
        <taxon>Cryptophyceae</taxon>
        <taxon>Pyrenomonadales</taxon>
        <taxon>Geminigeraceae</taxon>
        <taxon>Guillardia</taxon>
    </lineage>
</organism>
<evidence type="ECO:0000313" key="4">
    <source>
        <dbReference type="Proteomes" id="UP000011087"/>
    </source>
</evidence>
<sequence>MGRGESSEIALDLDAWGSARRARPASLVQLDLYALDQDDVEEDDGEEEAEEEGERGEREDGDMDDEADLESWDPTEDQLVVDFKAYAIGDNEGGELGVGRAGGGEAATKMQVMTSSSLYGGSPLAQSNQQLPRVAACGDAFSVFQSLAGELFSVGLANGGRLGLGHLEVHALGKSSTPHSSEGQGPSHAGAPP</sequence>
<feature type="region of interest" description="Disordered" evidence="1">
    <location>
        <begin position="173"/>
        <end position="193"/>
    </location>
</feature>
<reference evidence="3" key="3">
    <citation type="submission" date="2016-03" db="UniProtKB">
        <authorList>
            <consortium name="EnsemblProtists"/>
        </authorList>
    </citation>
    <scope>IDENTIFICATION</scope>
</reference>
<dbReference type="InterPro" id="IPR009091">
    <property type="entry name" value="RCC1/BLIP-II"/>
</dbReference>
<feature type="region of interest" description="Disordered" evidence="1">
    <location>
        <begin position="34"/>
        <end position="74"/>
    </location>
</feature>
<dbReference type="HOGENOM" id="CLU_1411224_0_0_1"/>
<accession>L1IGW6</accession>
<dbReference type="EMBL" id="JH993097">
    <property type="protein sequence ID" value="EKX35075.1"/>
    <property type="molecule type" value="Genomic_DNA"/>
</dbReference>
<proteinExistence type="predicted"/>
<dbReference type="Gene3D" id="2.130.10.30">
    <property type="entry name" value="Regulator of chromosome condensation 1/beta-lactamase-inhibitor protein II"/>
    <property type="match status" value="1"/>
</dbReference>
<keyword evidence="4" id="KW-1185">Reference proteome</keyword>
<name>L1IGW6_GUITC</name>
<feature type="compositionally biased region" description="Acidic residues" evidence="1">
    <location>
        <begin position="36"/>
        <end position="74"/>
    </location>
</feature>
<reference evidence="2 4" key="1">
    <citation type="journal article" date="2012" name="Nature">
        <title>Algal genomes reveal evolutionary mosaicism and the fate of nucleomorphs.</title>
        <authorList>
            <consortium name="DOE Joint Genome Institute"/>
            <person name="Curtis B.A."/>
            <person name="Tanifuji G."/>
            <person name="Burki F."/>
            <person name="Gruber A."/>
            <person name="Irimia M."/>
            <person name="Maruyama S."/>
            <person name="Arias M.C."/>
            <person name="Ball S.G."/>
            <person name="Gile G.H."/>
            <person name="Hirakawa Y."/>
            <person name="Hopkins J.F."/>
            <person name="Kuo A."/>
            <person name="Rensing S.A."/>
            <person name="Schmutz J."/>
            <person name="Symeonidi A."/>
            <person name="Elias M."/>
            <person name="Eveleigh R.J."/>
            <person name="Herman E.K."/>
            <person name="Klute M.J."/>
            <person name="Nakayama T."/>
            <person name="Obornik M."/>
            <person name="Reyes-Prieto A."/>
            <person name="Armbrust E.V."/>
            <person name="Aves S.J."/>
            <person name="Beiko R.G."/>
            <person name="Coutinho P."/>
            <person name="Dacks J.B."/>
            <person name="Durnford D.G."/>
            <person name="Fast N.M."/>
            <person name="Green B.R."/>
            <person name="Grisdale C.J."/>
            <person name="Hempel F."/>
            <person name="Henrissat B."/>
            <person name="Hoppner M.P."/>
            <person name="Ishida K."/>
            <person name="Kim E."/>
            <person name="Koreny L."/>
            <person name="Kroth P.G."/>
            <person name="Liu Y."/>
            <person name="Malik S.B."/>
            <person name="Maier U.G."/>
            <person name="McRose D."/>
            <person name="Mock T."/>
            <person name="Neilson J.A."/>
            <person name="Onodera N.T."/>
            <person name="Poole A.M."/>
            <person name="Pritham E.J."/>
            <person name="Richards T.A."/>
            <person name="Rocap G."/>
            <person name="Roy S.W."/>
            <person name="Sarai C."/>
            <person name="Schaack S."/>
            <person name="Shirato S."/>
            <person name="Slamovits C.H."/>
            <person name="Spencer D.F."/>
            <person name="Suzuki S."/>
            <person name="Worden A.Z."/>
            <person name="Zauner S."/>
            <person name="Barry K."/>
            <person name="Bell C."/>
            <person name="Bharti A.K."/>
            <person name="Crow J.A."/>
            <person name="Grimwood J."/>
            <person name="Kramer R."/>
            <person name="Lindquist E."/>
            <person name="Lucas S."/>
            <person name="Salamov A."/>
            <person name="McFadden G.I."/>
            <person name="Lane C.E."/>
            <person name="Keeling P.J."/>
            <person name="Gray M.W."/>
            <person name="Grigoriev I.V."/>
            <person name="Archibald J.M."/>
        </authorList>
    </citation>
    <scope>NUCLEOTIDE SEQUENCE</scope>
    <source>
        <strain evidence="2 4">CCMP2712</strain>
    </source>
</reference>